<dbReference type="EMBL" id="CXSU01000011">
    <property type="protein sequence ID" value="CTQ49616.1"/>
    <property type="molecule type" value="Genomic_DNA"/>
</dbReference>
<name>A0A0M6YKQ2_9RHOB</name>
<sequence>MSRQGILSRVWDVLPEVRMPSLGRKVDIPVHVIHNSPDAEDYFFIFDFEQFVERSRTGLFVQPRLLIWAGRDDFDRRTFARHVRLAFAREFDAARDALDAGKRRGGGWLTWERAEWLPSEGVIALFVLGLATSALSATGRALLGLIPRPRWMRGNSAEERLETEILETQERVDVALAGLKVELHMDLYRHAWRGQPGGRLTGMDYDAWPLPVSVMECLDIAGSN</sequence>
<evidence type="ECO:0000313" key="1">
    <source>
        <dbReference type="EMBL" id="CTQ49616.1"/>
    </source>
</evidence>
<protein>
    <submittedName>
        <fullName evidence="1">Uncharacterized protein</fullName>
    </submittedName>
</protein>
<dbReference type="RefSeq" id="WP_144430557.1">
    <property type="nucleotide sequence ID" value="NZ_CXSU01000011.1"/>
</dbReference>
<organism evidence="1 2">
    <name type="scientific">Jannaschia donghaensis</name>
    <dbReference type="NCBI Taxonomy" id="420998"/>
    <lineage>
        <taxon>Bacteria</taxon>
        <taxon>Pseudomonadati</taxon>
        <taxon>Pseudomonadota</taxon>
        <taxon>Alphaproteobacteria</taxon>
        <taxon>Rhodobacterales</taxon>
        <taxon>Roseobacteraceae</taxon>
        <taxon>Jannaschia</taxon>
    </lineage>
</organism>
<dbReference type="AlphaFoldDB" id="A0A0M6YKQ2"/>
<dbReference type="STRING" id="420998.JDO7802_01630"/>
<proteinExistence type="predicted"/>
<evidence type="ECO:0000313" key="2">
    <source>
        <dbReference type="Proteomes" id="UP000049222"/>
    </source>
</evidence>
<gene>
    <name evidence="1" type="ORF">JDO7802_01630</name>
</gene>
<dbReference type="OrthoDB" id="7842127at2"/>
<dbReference type="Proteomes" id="UP000049222">
    <property type="component" value="Unassembled WGS sequence"/>
</dbReference>
<reference evidence="1 2" key="1">
    <citation type="submission" date="2015-07" db="EMBL/GenBank/DDBJ databases">
        <authorList>
            <person name="Noorani M."/>
        </authorList>
    </citation>
    <scope>NUCLEOTIDE SEQUENCE [LARGE SCALE GENOMIC DNA]</scope>
    <source>
        <strain evidence="1 2">CECT 7802</strain>
    </source>
</reference>
<accession>A0A0M6YKQ2</accession>
<keyword evidence="2" id="KW-1185">Reference proteome</keyword>